<proteinExistence type="predicted"/>
<dbReference type="EMBL" id="BGPR01000853">
    <property type="protein sequence ID" value="GBM37916.1"/>
    <property type="molecule type" value="Genomic_DNA"/>
</dbReference>
<comment type="caution">
    <text evidence="1">The sequence shown here is derived from an EMBL/GenBank/DDBJ whole genome shotgun (WGS) entry which is preliminary data.</text>
</comment>
<organism evidence="1 2">
    <name type="scientific">Araneus ventricosus</name>
    <name type="common">Orbweaver spider</name>
    <name type="synonym">Epeira ventricosa</name>
    <dbReference type="NCBI Taxonomy" id="182803"/>
    <lineage>
        <taxon>Eukaryota</taxon>
        <taxon>Metazoa</taxon>
        <taxon>Ecdysozoa</taxon>
        <taxon>Arthropoda</taxon>
        <taxon>Chelicerata</taxon>
        <taxon>Arachnida</taxon>
        <taxon>Araneae</taxon>
        <taxon>Araneomorphae</taxon>
        <taxon>Entelegynae</taxon>
        <taxon>Araneoidea</taxon>
        <taxon>Araneidae</taxon>
        <taxon>Araneus</taxon>
    </lineage>
</organism>
<protein>
    <submittedName>
        <fullName evidence="1">Uncharacterized protein</fullName>
    </submittedName>
</protein>
<dbReference type="Proteomes" id="UP000499080">
    <property type="component" value="Unassembled WGS sequence"/>
</dbReference>
<accession>A0A4Y2FBW7</accession>
<reference evidence="1 2" key="1">
    <citation type="journal article" date="2019" name="Sci. Rep.">
        <title>Orb-weaving spider Araneus ventricosus genome elucidates the spidroin gene catalogue.</title>
        <authorList>
            <person name="Kono N."/>
            <person name="Nakamura H."/>
            <person name="Ohtoshi R."/>
            <person name="Moran D.A.P."/>
            <person name="Shinohara A."/>
            <person name="Yoshida Y."/>
            <person name="Fujiwara M."/>
            <person name="Mori M."/>
            <person name="Tomita M."/>
            <person name="Arakawa K."/>
        </authorList>
    </citation>
    <scope>NUCLEOTIDE SEQUENCE [LARGE SCALE GENOMIC DNA]</scope>
</reference>
<gene>
    <name evidence="1" type="ORF">AVEN_72833_1</name>
</gene>
<evidence type="ECO:0000313" key="2">
    <source>
        <dbReference type="Proteomes" id="UP000499080"/>
    </source>
</evidence>
<keyword evidence="2" id="KW-1185">Reference proteome</keyword>
<sequence length="141" mass="16004">MLVTNSKRKGFGYSEPNFPLFTQFELGEAINNLACAKLLEKQRVNAFSQSEIEHFEYGDDDLIISDAPSNENIISLTKEKNNLINDSSDMEESLDMKYEGDTSSDPSIFVNILQNFFATETVDTNIMYSLLIIDKKIIRCV</sequence>
<name>A0A4Y2FBW7_ARAVE</name>
<evidence type="ECO:0000313" key="1">
    <source>
        <dbReference type="EMBL" id="GBM37916.1"/>
    </source>
</evidence>
<dbReference type="AlphaFoldDB" id="A0A4Y2FBW7"/>